<dbReference type="GO" id="GO:0046872">
    <property type="term" value="F:metal ion binding"/>
    <property type="evidence" value="ECO:0007669"/>
    <property type="project" value="UniProtKB-KW"/>
</dbReference>
<feature type="domain" description="Metallo-beta-lactamase" evidence="5">
    <location>
        <begin position="12"/>
        <end position="192"/>
    </location>
</feature>
<dbReference type="Pfam" id="PF00753">
    <property type="entry name" value="Lactamase_B"/>
    <property type="match status" value="1"/>
</dbReference>
<dbReference type="RefSeq" id="WP_057771557.1">
    <property type="nucleotide sequence ID" value="NZ_CP042593.1"/>
</dbReference>
<evidence type="ECO:0000259" key="5">
    <source>
        <dbReference type="SMART" id="SM00849"/>
    </source>
</evidence>
<dbReference type="AlphaFoldDB" id="A0A5B8Z6I2"/>
<name>A0A5B8Z6I2_CYTDA</name>
<dbReference type="Gene3D" id="3.60.15.10">
    <property type="entry name" value="Ribonuclease Z/Hydroxyacylglutathione hydrolase-like"/>
    <property type="match status" value="1"/>
</dbReference>
<sequence>MKWNQIPLGPLQTNCYVLSKEDNSCLIFDPGEESEKLSDYIRHNQLKPHAIILTHAHFDHIGVVEDIREEFGIPVYIHKKEADWLLDPALNGSLRYEMIKNVSGKPADYFITEEQEMTIGDFTFQILETPGHSPGSLSFYFQDSGLVIAGDALFNGSIGRTDLPFGNHNQLIKSIHDKLLILPEETIVLSGHGPATTIGQEMDSNPFLNGF</sequence>
<keyword evidence="3 6" id="KW-0378">Hydrolase</keyword>
<dbReference type="GO" id="GO:0016787">
    <property type="term" value="F:hydrolase activity"/>
    <property type="evidence" value="ECO:0007669"/>
    <property type="project" value="UniProtKB-KW"/>
</dbReference>
<dbReference type="PANTHER" id="PTHR46233:SF3">
    <property type="entry name" value="HYDROXYACYLGLUTATHIONE HYDROLASE GLOC"/>
    <property type="match status" value="1"/>
</dbReference>
<dbReference type="STRING" id="1742359.GCA_001439625_02360"/>
<keyword evidence="7" id="KW-1185">Reference proteome</keyword>
<dbReference type="CDD" id="cd06262">
    <property type="entry name" value="metallo-hydrolase-like_MBL-fold"/>
    <property type="match status" value="1"/>
</dbReference>
<dbReference type="KEGG" id="bda:FSZ17_15980"/>
<evidence type="ECO:0000256" key="3">
    <source>
        <dbReference type="ARBA" id="ARBA00022801"/>
    </source>
</evidence>
<dbReference type="SMART" id="SM00849">
    <property type="entry name" value="Lactamase_B"/>
    <property type="match status" value="1"/>
</dbReference>
<proteinExistence type="predicted"/>
<evidence type="ECO:0000256" key="4">
    <source>
        <dbReference type="ARBA" id="ARBA00022833"/>
    </source>
</evidence>
<dbReference type="PANTHER" id="PTHR46233">
    <property type="entry name" value="HYDROXYACYLGLUTATHIONE HYDROLASE GLOC"/>
    <property type="match status" value="1"/>
</dbReference>
<dbReference type="SUPFAM" id="SSF56281">
    <property type="entry name" value="Metallo-hydrolase/oxidoreductase"/>
    <property type="match status" value="1"/>
</dbReference>
<dbReference type="EMBL" id="CP042593">
    <property type="protein sequence ID" value="QED48624.1"/>
    <property type="molecule type" value="Genomic_DNA"/>
</dbReference>
<dbReference type="InterPro" id="IPR036866">
    <property type="entry name" value="RibonucZ/Hydroxyglut_hydro"/>
</dbReference>
<gene>
    <name evidence="6" type="ORF">FSZ17_15980</name>
</gene>
<evidence type="ECO:0000313" key="6">
    <source>
        <dbReference type="EMBL" id="QED48624.1"/>
    </source>
</evidence>
<dbReference type="InterPro" id="IPR001279">
    <property type="entry name" value="Metallo-B-lactamas"/>
</dbReference>
<keyword evidence="4" id="KW-0862">Zinc</keyword>
<protein>
    <submittedName>
        <fullName evidence="6">MBL fold metallo-hydrolase</fullName>
    </submittedName>
</protein>
<dbReference type="OrthoDB" id="9802248at2"/>
<comment type="cofactor">
    <cofactor evidence="1">
        <name>Zn(2+)</name>
        <dbReference type="ChEBI" id="CHEBI:29105"/>
    </cofactor>
</comment>
<accession>A0A5B8Z6I2</accession>
<keyword evidence="2" id="KW-0479">Metal-binding</keyword>
<dbReference type="Proteomes" id="UP000321555">
    <property type="component" value="Chromosome"/>
</dbReference>
<dbReference type="InterPro" id="IPR051453">
    <property type="entry name" value="MBL_Glyoxalase_II"/>
</dbReference>
<evidence type="ECO:0000256" key="1">
    <source>
        <dbReference type="ARBA" id="ARBA00001947"/>
    </source>
</evidence>
<evidence type="ECO:0000256" key="2">
    <source>
        <dbReference type="ARBA" id="ARBA00022723"/>
    </source>
</evidence>
<evidence type="ECO:0000313" key="7">
    <source>
        <dbReference type="Proteomes" id="UP000321555"/>
    </source>
</evidence>
<organism evidence="6 7">
    <name type="scientific">Cytobacillus dafuensis</name>
    <name type="common">Bacillus dafuensis</name>
    <dbReference type="NCBI Taxonomy" id="1742359"/>
    <lineage>
        <taxon>Bacteria</taxon>
        <taxon>Bacillati</taxon>
        <taxon>Bacillota</taxon>
        <taxon>Bacilli</taxon>
        <taxon>Bacillales</taxon>
        <taxon>Bacillaceae</taxon>
        <taxon>Cytobacillus</taxon>
    </lineage>
</organism>
<reference evidence="7" key="1">
    <citation type="submission" date="2019-08" db="EMBL/GenBank/DDBJ databases">
        <authorList>
            <person name="Zheng X."/>
        </authorList>
    </citation>
    <scope>NUCLEOTIDE SEQUENCE [LARGE SCALE GENOMIC DNA]</scope>
    <source>
        <strain evidence="7">FJAT-25496</strain>
    </source>
</reference>